<dbReference type="InterPro" id="IPR024370">
    <property type="entry name" value="PBP_domain"/>
</dbReference>
<dbReference type="PANTHER" id="PTHR38431">
    <property type="entry name" value="BLL2305 PROTEIN"/>
    <property type="match status" value="1"/>
</dbReference>
<dbReference type="PANTHER" id="PTHR38431:SF1">
    <property type="entry name" value="BLL2305 PROTEIN"/>
    <property type="match status" value="1"/>
</dbReference>
<evidence type="ECO:0000259" key="1">
    <source>
        <dbReference type="Pfam" id="PF12727"/>
    </source>
</evidence>
<keyword evidence="4" id="KW-1185">Reference proteome</keyword>
<gene>
    <name evidence="3" type="ORF">KEU06_24100</name>
</gene>
<dbReference type="Pfam" id="PF12727">
    <property type="entry name" value="PBP_like"/>
    <property type="match status" value="1"/>
</dbReference>
<comment type="caution">
    <text evidence="3">The sequence shown here is derived from an EMBL/GenBank/DDBJ whole genome shotgun (WGS) entry which is preliminary data.</text>
</comment>
<dbReference type="Proteomes" id="UP000680348">
    <property type="component" value="Unassembled WGS sequence"/>
</dbReference>
<dbReference type="InterPro" id="IPR010093">
    <property type="entry name" value="SinI_DNA-bd"/>
</dbReference>
<protein>
    <submittedName>
        <fullName evidence="3">Helix-turn-helix transcriptional regulator</fullName>
    </submittedName>
</protein>
<organism evidence="3 4">
    <name type="scientific">Pseudaminobacter soli</name>
    <name type="common">ex Zhang et al. 2022</name>
    <dbReference type="NCBI Taxonomy" id="2831468"/>
    <lineage>
        <taxon>Bacteria</taxon>
        <taxon>Pseudomonadati</taxon>
        <taxon>Pseudomonadota</taxon>
        <taxon>Alphaproteobacteria</taxon>
        <taxon>Hyphomicrobiales</taxon>
        <taxon>Phyllobacteriaceae</taxon>
        <taxon>Pseudaminobacter</taxon>
    </lineage>
</organism>
<dbReference type="NCBIfam" id="TIGR01764">
    <property type="entry name" value="excise"/>
    <property type="match status" value="1"/>
</dbReference>
<dbReference type="RefSeq" id="WP_210320303.1">
    <property type="nucleotide sequence ID" value="NZ_JABVCF010000015.1"/>
</dbReference>
<proteinExistence type="predicted"/>
<evidence type="ECO:0000259" key="2">
    <source>
        <dbReference type="Pfam" id="PF12728"/>
    </source>
</evidence>
<dbReference type="InterPro" id="IPR041657">
    <property type="entry name" value="HTH_17"/>
</dbReference>
<name>A0A942E1J3_9HYPH</name>
<evidence type="ECO:0000313" key="3">
    <source>
        <dbReference type="EMBL" id="MBS3651706.1"/>
    </source>
</evidence>
<dbReference type="Pfam" id="PF12728">
    <property type="entry name" value="HTH_17"/>
    <property type="match status" value="1"/>
</dbReference>
<reference evidence="3" key="1">
    <citation type="submission" date="2021-04" db="EMBL/GenBank/DDBJ databases">
        <title>Pseudaminobacter soli sp. nov., isolated from paddy soil contaminated by heavy metals.</title>
        <authorList>
            <person name="Zhang K."/>
        </authorList>
    </citation>
    <scope>NUCLEOTIDE SEQUENCE</scope>
    <source>
        <strain evidence="3">19-2017</strain>
    </source>
</reference>
<dbReference type="Gene3D" id="3.40.190.10">
    <property type="entry name" value="Periplasmic binding protein-like II"/>
    <property type="match status" value="1"/>
</dbReference>
<dbReference type="AlphaFoldDB" id="A0A942E1J3"/>
<sequence length="294" mass="32493">MKWMEYLTTSEVAAYLRVKERTVYDLVARKAIPCSRVTGKLIFPRRLIDRWLDANVHIVESSVLSPPPIFGGSSDPLLEWALRESHCGLATLFEGSSAGLKRFAEAQALAVGLHLRNPEDDGFNTAAVRSLSGVHDLLLIEWAERDQGLVVSRGNPLGLRNLVDTVEKRACFVVRQEGAGGHLLFNALLEQEQVDPSGFLFAERPALTETDVASAVADGEADCGLAVGAVARRFGLEFVPLQRERFDIVCRRRDYFEPPLQKLFAFARTPAFAEKAKQLGYYAVEGTGTVRFNA</sequence>
<accession>A0A942E1J3</accession>
<feature type="domain" description="PBP" evidence="1">
    <location>
        <begin position="84"/>
        <end position="267"/>
    </location>
</feature>
<dbReference type="GO" id="GO:0003677">
    <property type="term" value="F:DNA binding"/>
    <property type="evidence" value="ECO:0007669"/>
    <property type="project" value="InterPro"/>
</dbReference>
<dbReference type="EMBL" id="JAGWCR010000015">
    <property type="protein sequence ID" value="MBS3651706.1"/>
    <property type="molecule type" value="Genomic_DNA"/>
</dbReference>
<feature type="domain" description="Helix-turn-helix" evidence="2">
    <location>
        <begin position="6"/>
        <end position="55"/>
    </location>
</feature>
<evidence type="ECO:0000313" key="4">
    <source>
        <dbReference type="Proteomes" id="UP000680348"/>
    </source>
</evidence>